<name>A0A397TBB8_9GLOM</name>
<dbReference type="Proteomes" id="UP000265703">
    <property type="component" value="Unassembled WGS sequence"/>
</dbReference>
<accession>A0A397TBB8</accession>
<dbReference type="EMBL" id="QKYT01000098">
    <property type="protein sequence ID" value="RIA93715.1"/>
    <property type="molecule type" value="Genomic_DNA"/>
</dbReference>
<dbReference type="AlphaFoldDB" id="A0A397TBB8"/>
<comment type="caution">
    <text evidence="1">The sequence shown here is derived from an EMBL/GenBank/DDBJ whole genome shotgun (WGS) entry which is preliminary data.</text>
</comment>
<organism evidence="1 2">
    <name type="scientific">Glomus cerebriforme</name>
    <dbReference type="NCBI Taxonomy" id="658196"/>
    <lineage>
        <taxon>Eukaryota</taxon>
        <taxon>Fungi</taxon>
        <taxon>Fungi incertae sedis</taxon>
        <taxon>Mucoromycota</taxon>
        <taxon>Glomeromycotina</taxon>
        <taxon>Glomeromycetes</taxon>
        <taxon>Glomerales</taxon>
        <taxon>Glomeraceae</taxon>
        <taxon>Glomus</taxon>
    </lineage>
</organism>
<gene>
    <name evidence="1" type="ORF">C1645_819007</name>
</gene>
<evidence type="ECO:0000313" key="1">
    <source>
        <dbReference type="EMBL" id="RIA93715.1"/>
    </source>
</evidence>
<sequence>MKKGSIINNTARLIKGISDNTAINRNILYLVGGVVSDFYEDCLAKLTMDIENKYEELTASLETAHDIIAKFHSESVIVSQSSLQTPIITPPPASNSKVKQPNKKKNKELTPHIITGYIIPPNLKNNICDIMLYDISGNWDAKKITEEINKTLGSLIKASVTAKGKYKCVKFSGDWSLAQRQ</sequence>
<keyword evidence="2" id="KW-1185">Reference proteome</keyword>
<protein>
    <submittedName>
        <fullName evidence="1">Uncharacterized protein</fullName>
    </submittedName>
</protein>
<evidence type="ECO:0000313" key="2">
    <source>
        <dbReference type="Proteomes" id="UP000265703"/>
    </source>
</evidence>
<reference evidence="1 2" key="1">
    <citation type="submission" date="2018-06" db="EMBL/GenBank/DDBJ databases">
        <title>Comparative genomics reveals the genomic features of Rhizophagus irregularis, R. cerebriforme, R. diaphanum and Gigaspora rosea, and their symbiotic lifestyle signature.</title>
        <authorList>
            <person name="Morin E."/>
            <person name="San Clemente H."/>
            <person name="Chen E.C.H."/>
            <person name="De La Providencia I."/>
            <person name="Hainaut M."/>
            <person name="Kuo A."/>
            <person name="Kohler A."/>
            <person name="Murat C."/>
            <person name="Tang N."/>
            <person name="Roy S."/>
            <person name="Loubradou J."/>
            <person name="Henrissat B."/>
            <person name="Grigoriev I.V."/>
            <person name="Corradi N."/>
            <person name="Roux C."/>
            <person name="Martin F.M."/>
        </authorList>
    </citation>
    <scope>NUCLEOTIDE SEQUENCE [LARGE SCALE GENOMIC DNA]</scope>
    <source>
        <strain evidence="1 2">DAOM 227022</strain>
    </source>
</reference>
<proteinExistence type="predicted"/>